<reference evidence="5 6" key="1">
    <citation type="submission" date="2023-08" db="EMBL/GenBank/DDBJ databases">
        <title>genomic of G39.</title>
        <authorList>
            <person name="Wang Y."/>
        </authorList>
    </citation>
    <scope>NUCLEOTIDE SEQUENCE [LARGE SCALE GENOMIC DNA]</scope>
    <source>
        <strain evidence="5 6">G39</strain>
    </source>
</reference>
<evidence type="ECO:0000256" key="4">
    <source>
        <dbReference type="SAM" id="SignalP"/>
    </source>
</evidence>
<comment type="caution">
    <text evidence="5">The sequence shown here is derived from an EMBL/GenBank/DDBJ whole genome shotgun (WGS) entry which is preliminary data.</text>
</comment>
<feature type="signal peptide" evidence="4">
    <location>
        <begin position="1"/>
        <end position="31"/>
    </location>
</feature>
<protein>
    <recommendedName>
        <fullName evidence="7">Outer membrane protein beta-barrel domain-containing protein</fullName>
    </recommendedName>
</protein>
<dbReference type="InterPro" id="IPR036942">
    <property type="entry name" value="Beta-barrel_TonB_sf"/>
</dbReference>
<comment type="subcellular location">
    <subcellularLocation>
        <location evidence="1">Cell outer membrane</location>
    </subcellularLocation>
</comment>
<evidence type="ECO:0000256" key="2">
    <source>
        <dbReference type="ARBA" id="ARBA00023136"/>
    </source>
</evidence>
<name>A0ABT9HKT6_9SPHN</name>
<evidence type="ECO:0008006" key="7">
    <source>
        <dbReference type="Google" id="ProtNLM"/>
    </source>
</evidence>
<dbReference type="RefSeq" id="WP_305931239.1">
    <property type="nucleotide sequence ID" value="NZ_JAVAIM010000001.1"/>
</dbReference>
<dbReference type="Gene3D" id="2.40.170.20">
    <property type="entry name" value="TonB-dependent receptor, beta-barrel domain"/>
    <property type="match status" value="1"/>
</dbReference>
<gene>
    <name evidence="5" type="ORF">Q9K02_01250</name>
</gene>
<evidence type="ECO:0000256" key="3">
    <source>
        <dbReference type="ARBA" id="ARBA00023237"/>
    </source>
</evidence>
<organism evidence="5 6">
    <name type="scientific">Qipengyuania profundimaris</name>
    <dbReference type="NCBI Taxonomy" id="3067652"/>
    <lineage>
        <taxon>Bacteria</taxon>
        <taxon>Pseudomonadati</taxon>
        <taxon>Pseudomonadota</taxon>
        <taxon>Alphaproteobacteria</taxon>
        <taxon>Sphingomonadales</taxon>
        <taxon>Erythrobacteraceae</taxon>
        <taxon>Qipengyuania</taxon>
    </lineage>
</organism>
<keyword evidence="2" id="KW-0472">Membrane</keyword>
<keyword evidence="6" id="KW-1185">Reference proteome</keyword>
<dbReference type="EMBL" id="JAVAIM010000001">
    <property type="protein sequence ID" value="MDP4573763.1"/>
    <property type="molecule type" value="Genomic_DNA"/>
</dbReference>
<evidence type="ECO:0000313" key="6">
    <source>
        <dbReference type="Proteomes" id="UP001240639"/>
    </source>
</evidence>
<feature type="chain" id="PRO_5045487778" description="Outer membrane protein beta-barrel domain-containing protein" evidence="4">
    <location>
        <begin position="32"/>
        <end position="311"/>
    </location>
</feature>
<keyword evidence="4" id="KW-0732">Signal</keyword>
<accession>A0ABT9HKT6</accession>
<evidence type="ECO:0000313" key="5">
    <source>
        <dbReference type="EMBL" id="MDP4573763.1"/>
    </source>
</evidence>
<proteinExistence type="predicted"/>
<keyword evidence="3" id="KW-0998">Cell outer membrane</keyword>
<sequence length="311" mass="35656">MTRTKILQHLRQASELLFFAALTLLAAPASAQNGDPVEVEARIEVIGIQSDIMIEDGDEFDSSGYGIRGDLSLDWSLSPRTTARIEVDAGVFDYEGLNRDTLTSYGVSASIEHEVSETVTVRLRARRIENIAVLEAFSADQTSVAARVEWSKGNDRVRVEADYRQREYDTTRAGTGEGYRVAVEYNRRFGSYHWLRFDARVEEMTSDDEERRSYDRRVVRLKYSHPVTRMLRVRPSIEYREWDYAGRIARGDPDRSLREDSYVAPAVDLSYGHWNRGPYARASAEYRFRDSNDSRNDMDGARFGLVVGYRF</sequence>
<dbReference type="Proteomes" id="UP001240639">
    <property type="component" value="Unassembled WGS sequence"/>
</dbReference>
<evidence type="ECO:0000256" key="1">
    <source>
        <dbReference type="ARBA" id="ARBA00004442"/>
    </source>
</evidence>